<dbReference type="PATRIC" id="fig|657313.3.peg.1310"/>
<gene>
    <name evidence="1" type="ORF">RTO_15090</name>
</gene>
<dbReference type="Proteomes" id="UP000008956">
    <property type="component" value="Chromosome"/>
</dbReference>
<name>D4M4F3_9FIRM</name>
<dbReference type="AlphaFoldDB" id="D4M4F3"/>
<organism evidence="1 2">
    <name type="scientific">[Ruminococcus] torques L2-14</name>
    <dbReference type="NCBI Taxonomy" id="657313"/>
    <lineage>
        <taxon>Bacteria</taxon>
        <taxon>Bacillati</taxon>
        <taxon>Bacillota</taxon>
        <taxon>Clostridia</taxon>
        <taxon>Lachnospirales</taxon>
        <taxon>Lachnospiraceae</taxon>
        <taxon>Mediterraneibacter</taxon>
    </lineage>
</organism>
<proteinExistence type="predicted"/>
<reference evidence="1 2" key="2">
    <citation type="submission" date="2010-03" db="EMBL/GenBank/DDBJ databases">
        <authorList>
            <person name="Pajon A."/>
        </authorList>
    </citation>
    <scope>NUCLEOTIDE SEQUENCE [LARGE SCALE GENOMIC DNA]</scope>
    <source>
        <strain evidence="1 2">L2-14</strain>
    </source>
</reference>
<accession>D4M4F3</accession>
<protein>
    <submittedName>
        <fullName evidence="1">Uncharacterized protein</fullName>
    </submittedName>
</protein>
<dbReference type="KEGG" id="rto:RTO_15090"/>
<dbReference type="HOGENOM" id="CLU_3221654_0_0_9"/>
<reference evidence="1 2" key="1">
    <citation type="submission" date="2010-03" db="EMBL/GenBank/DDBJ databases">
        <title>The genome sequence of Ruminococcus torques L2-14.</title>
        <authorList>
            <consortium name="metaHIT consortium -- http://www.metahit.eu/"/>
            <person name="Pajon A."/>
            <person name="Turner K."/>
            <person name="Parkhill J."/>
            <person name="Duncan S."/>
            <person name="Flint H."/>
        </authorList>
    </citation>
    <scope>NUCLEOTIDE SEQUENCE [LARGE SCALE GENOMIC DNA]</scope>
    <source>
        <strain evidence="1 2">L2-14</strain>
    </source>
</reference>
<evidence type="ECO:0000313" key="1">
    <source>
        <dbReference type="EMBL" id="CBL26115.1"/>
    </source>
</evidence>
<evidence type="ECO:0000313" key="2">
    <source>
        <dbReference type="Proteomes" id="UP000008956"/>
    </source>
</evidence>
<dbReference type="EMBL" id="FP929055">
    <property type="protein sequence ID" value="CBL26115.1"/>
    <property type="molecule type" value="Genomic_DNA"/>
</dbReference>
<sequence>MVDLDTDTGSVLMNSFCQLEQTWKKSMIDRYLTIYVYNAYYIKE</sequence>